<dbReference type="PANTHER" id="PTHR10890">
    <property type="entry name" value="CYSTEINYL-TRNA SYNTHETASE"/>
    <property type="match status" value="1"/>
</dbReference>
<dbReference type="PRINTS" id="PR00983">
    <property type="entry name" value="TRNASYNTHCYS"/>
</dbReference>
<comment type="catalytic activity">
    <reaction evidence="12 13">
        <text>tRNA(Cys) + L-cysteine + ATP = L-cysteinyl-tRNA(Cys) + AMP + diphosphate</text>
        <dbReference type="Rhea" id="RHEA:17773"/>
        <dbReference type="Rhea" id="RHEA-COMP:9661"/>
        <dbReference type="Rhea" id="RHEA-COMP:9679"/>
        <dbReference type="ChEBI" id="CHEBI:30616"/>
        <dbReference type="ChEBI" id="CHEBI:33019"/>
        <dbReference type="ChEBI" id="CHEBI:35235"/>
        <dbReference type="ChEBI" id="CHEBI:78442"/>
        <dbReference type="ChEBI" id="CHEBI:78517"/>
        <dbReference type="ChEBI" id="CHEBI:456215"/>
        <dbReference type="EC" id="6.1.1.16"/>
    </reaction>
</comment>
<dbReference type="InterPro" id="IPR014729">
    <property type="entry name" value="Rossmann-like_a/b/a_fold"/>
</dbReference>
<dbReference type="InterPro" id="IPR056411">
    <property type="entry name" value="CysS_C"/>
</dbReference>
<keyword evidence="4 13" id="KW-0963">Cytoplasm</keyword>
<dbReference type="GO" id="GO:0005829">
    <property type="term" value="C:cytosol"/>
    <property type="evidence" value="ECO:0007669"/>
    <property type="project" value="TreeGrafter"/>
</dbReference>
<feature type="short sequence motif" description="'KMSKS' region" evidence="13">
    <location>
        <begin position="265"/>
        <end position="269"/>
    </location>
</feature>
<feature type="binding site" evidence="13">
    <location>
        <position position="208"/>
    </location>
    <ligand>
        <name>Zn(2+)</name>
        <dbReference type="ChEBI" id="CHEBI:29105"/>
    </ligand>
</feature>
<keyword evidence="6 13" id="KW-0479">Metal-binding</keyword>
<dbReference type="SMART" id="SM00840">
    <property type="entry name" value="DALR_2"/>
    <property type="match status" value="1"/>
</dbReference>
<dbReference type="AlphaFoldDB" id="A0A9D1N445"/>
<comment type="caution">
    <text evidence="15">The sequence shown here is derived from an EMBL/GenBank/DDBJ whole genome shotgun (WGS) entry which is preliminary data.</text>
</comment>
<evidence type="ECO:0000256" key="3">
    <source>
        <dbReference type="ARBA" id="ARBA00011245"/>
    </source>
</evidence>
<dbReference type="NCBIfam" id="TIGR00435">
    <property type="entry name" value="cysS"/>
    <property type="match status" value="1"/>
</dbReference>
<evidence type="ECO:0000256" key="5">
    <source>
        <dbReference type="ARBA" id="ARBA00022598"/>
    </source>
</evidence>
<accession>A0A9D1N445</accession>
<dbReference type="EMBL" id="DVNZ01000195">
    <property type="protein sequence ID" value="HIU94725.1"/>
    <property type="molecule type" value="Genomic_DNA"/>
</dbReference>
<comment type="subcellular location">
    <subcellularLocation>
        <location evidence="1 13">Cytoplasm</location>
    </subcellularLocation>
</comment>
<feature type="binding site" evidence="13">
    <location>
        <position position="237"/>
    </location>
    <ligand>
        <name>Zn(2+)</name>
        <dbReference type="ChEBI" id="CHEBI:29105"/>
    </ligand>
</feature>
<dbReference type="Proteomes" id="UP000824128">
    <property type="component" value="Unassembled WGS sequence"/>
</dbReference>
<protein>
    <recommendedName>
        <fullName evidence="13">Cysteine--tRNA ligase</fullName>
        <ecNumber evidence="13">6.1.1.16</ecNumber>
    </recommendedName>
    <alternativeName>
        <fullName evidence="13">Cysteinyl-tRNA synthetase</fullName>
        <shortName evidence="13">CysRS</shortName>
    </alternativeName>
</protein>
<evidence type="ECO:0000256" key="6">
    <source>
        <dbReference type="ARBA" id="ARBA00022723"/>
    </source>
</evidence>
<dbReference type="EC" id="6.1.1.16" evidence="13"/>
<keyword evidence="10 13" id="KW-0648">Protein biosynthesis</keyword>
<evidence type="ECO:0000313" key="16">
    <source>
        <dbReference type="Proteomes" id="UP000824128"/>
    </source>
</evidence>
<dbReference type="Gene3D" id="1.20.120.1910">
    <property type="entry name" value="Cysteine-tRNA ligase, C-terminal anti-codon recognition domain"/>
    <property type="match status" value="1"/>
</dbReference>
<keyword evidence="7 13" id="KW-0547">Nucleotide-binding</keyword>
<dbReference type="Pfam" id="PF09190">
    <property type="entry name" value="DALR_2"/>
    <property type="match status" value="1"/>
</dbReference>
<evidence type="ECO:0000256" key="1">
    <source>
        <dbReference type="ARBA" id="ARBA00004496"/>
    </source>
</evidence>
<organism evidence="15 16">
    <name type="scientific">Candidatus Aphodomorpha intestinavium</name>
    <dbReference type="NCBI Taxonomy" id="2840672"/>
    <lineage>
        <taxon>Bacteria</taxon>
        <taxon>Bacillati</taxon>
        <taxon>Bacillota</taxon>
        <taxon>Clostridia</taxon>
        <taxon>Eubacteriales</taxon>
        <taxon>Candidatus Aphodomorpha</taxon>
    </lineage>
</organism>
<keyword evidence="8 13" id="KW-0862">Zinc</keyword>
<dbReference type="GO" id="GO:0006423">
    <property type="term" value="P:cysteinyl-tRNA aminoacylation"/>
    <property type="evidence" value="ECO:0007669"/>
    <property type="project" value="UniProtKB-UniRule"/>
</dbReference>
<evidence type="ECO:0000256" key="13">
    <source>
        <dbReference type="HAMAP-Rule" id="MF_00041"/>
    </source>
</evidence>
<dbReference type="GO" id="GO:0004817">
    <property type="term" value="F:cysteine-tRNA ligase activity"/>
    <property type="evidence" value="ECO:0007669"/>
    <property type="project" value="UniProtKB-UniRule"/>
</dbReference>
<dbReference type="CDD" id="cd00672">
    <property type="entry name" value="CysRS_core"/>
    <property type="match status" value="1"/>
</dbReference>
<feature type="binding site" evidence="13">
    <location>
        <position position="233"/>
    </location>
    <ligand>
        <name>Zn(2+)</name>
        <dbReference type="ChEBI" id="CHEBI:29105"/>
    </ligand>
</feature>
<dbReference type="GO" id="GO:0008270">
    <property type="term" value="F:zinc ion binding"/>
    <property type="evidence" value="ECO:0007669"/>
    <property type="project" value="UniProtKB-UniRule"/>
</dbReference>
<evidence type="ECO:0000256" key="9">
    <source>
        <dbReference type="ARBA" id="ARBA00022840"/>
    </source>
</evidence>
<dbReference type="InterPro" id="IPR024909">
    <property type="entry name" value="Cys-tRNA/MSH_ligase"/>
</dbReference>
<keyword evidence="9 13" id="KW-0067">ATP-binding</keyword>
<comment type="subunit">
    <text evidence="3 13">Monomer.</text>
</comment>
<reference evidence="15" key="2">
    <citation type="journal article" date="2021" name="PeerJ">
        <title>Extensive microbial diversity within the chicken gut microbiome revealed by metagenomics and culture.</title>
        <authorList>
            <person name="Gilroy R."/>
            <person name="Ravi A."/>
            <person name="Getino M."/>
            <person name="Pursley I."/>
            <person name="Horton D.L."/>
            <person name="Alikhan N.F."/>
            <person name="Baker D."/>
            <person name="Gharbi K."/>
            <person name="Hall N."/>
            <person name="Watson M."/>
            <person name="Adriaenssens E.M."/>
            <person name="Foster-Nyarko E."/>
            <person name="Jarju S."/>
            <person name="Secka A."/>
            <person name="Antonio M."/>
            <person name="Oren A."/>
            <person name="Chaudhuri R.R."/>
            <person name="La Ragione R."/>
            <person name="Hildebrand F."/>
            <person name="Pallen M.J."/>
        </authorList>
    </citation>
    <scope>NUCLEOTIDE SEQUENCE</scope>
    <source>
        <strain evidence="15">ChiGjej2B2-16831</strain>
    </source>
</reference>
<reference evidence="15" key="1">
    <citation type="submission" date="2020-10" db="EMBL/GenBank/DDBJ databases">
        <authorList>
            <person name="Gilroy R."/>
        </authorList>
    </citation>
    <scope>NUCLEOTIDE SEQUENCE</scope>
    <source>
        <strain evidence="15">ChiGjej2B2-16831</strain>
    </source>
</reference>
<dbReference type="HAMAP" id="MF_00041">
    <property type="entry name" value="Cys_tRNA_synth"/>
    <property type="match status" value="1"/>
</dbReference>
<name>A0A9D1N445_9FIRM</name>
<feature type="binding site" evidence="13">
    <location>
        <position position="27"/>
    </location>
    <ligand>
        <name>Zn(2+)</name>
        <dbReference type="ChEBI" id="CHEBI:29105"/>
    </ligand>
</feature>
<evidence type="ECO:0000256" key="8">
    <source>
        <dbReference type="ARBA" id="ARBA00022833"/>
    </source>
</evidence>
<dbReference type="InterPro" id="IPR015803">
    <property type="entry name" value="Cys-tRNA-ligase"/>
</dbReference>
<keyword evidence="11 13" id="KW-0030">Aminoacyl-tRNA synthetase</keyword>
<dbReference type="GO" id="GO:0005524">
    <property type="term" value="F:ATP binding"/>
    <property type="evidence" value="ECO:0007669"/>
    <property type="project" value="UniProtKB-UniRule"/>
</dbReference>
<evidence type="ECO:0000256" key="10">
    <source>
        <dbReference type="ARBA" id="ARBA00022917"/>
    </source>
</evidence>
<feature type="short sequence motif" description="'HIGH' region" evidence="13">
    <location>
        <begin position="29"/>
        <end position="39"/>
    </location>
</feature>
<dbReference type="Pfam" id="PF01406">
    <property type="entry name" value="tRNA-synt_1e"/>
    <property type="match status" value="1"/>
</dbReference>
<dbReference type="PANTHER" id="PTHR10890:SF3">
    <property type="entry name" value="CYSTEINE--TRNA LIGASE, CYTOPLASMIC"/>
    <property type="match status" value="1"/>
</dbReference>
<sequence length="464" mass="51705">MQLYNTMTRKKEELVPLVPGKIGMYACGPTVYNYFHIGNARPFIVFDTLRRYLTYRGYEVTFVQNFTDIDDKMIRRANEEGTSVAALGERFIAEYYRDADALGIERASANPRATEHIGEIIALVQKLVDSGHAYAPGNGDVYFSVRSFPGYGKLSGQNVDDLENGARVEPGESKRDPLDFALWKGEKPGEPAWDSPWGRGRPGWHIECSAMSMAILGESFDIHAGGQDLIFPHHENEIAQSEAATGKPFARYWLHNGYINVDNQKMSKSLGNFFTVRDIAKEFDLEAVRLFMLSVHYRNPVNFSRELIQQAEAALTRLRTARKRLREAQRADGSTPEDAAFTAALEGYRARFEDAMDDDLNTADALGALFELARACNTFVSQPRGGAAIDAAAALFDRLCGVLGLLQHAQEEAVPAEALELLEQRQQARAARDFARADALRDQLKALGYAVEDTKQGPKLRPLN</sequence>
<comment type="cofactor">
    <cofactor evidence="13">
        <name>Zn(2+)</name>
        <dbReference type="ChEBI" id="CHEBI:29105"/>
    </cofactor>
    <text evidence="13">Binds 1 zinc ion per subunit.</text>
</comment>
<evidence type="ECO:0000256" key="11">
    <source>
        <dbReference type="ARBA" id="ARBA00023146"/>
    </source>
</evidence>
<dbReference type="Pfam" id="PF23493">
    <property type="entry name" value="CysS_C"/>
    <property type="match status" value="1"/>
</dbReference>
<comment type="similarity">
    <text evidence="2 13">Belongs to the class-I aminoacyl-tRNA synthetase family.</text>
</comment>
<dbReference type="InterPro" id="IPR009080">
    <property type="entry name" value="tRNAsynth_Ia_anticodon-bd"/>
</dbReference>
<keyword evidence="5 13" id="KW-0436">Ligase</keyword>
<gene>
    <name evidence="13" type="primary">cysS</name>
    <name evidence="15" type="ORF">IAD24_06145</name>
</gene>
<evidence type="ECO:0000256" key="4">
    <source>
        <dbReference type="ARBA" id="ARBA00022490"/>
    </source>
</evidence>
<dbReference type="SUPFAM" id="SSF47323">
    <property type="entry name" value="Anticodon-binding domain of a subclass of class I aminoacyl-tRNA synthetases"/>
    <property type="match status" value="1"/>
</dbReference>
<dbReference type="FunFam" id="3.40.50.620:FF:000009">
    <property type="entry name" value="Cysteine--tRNA ligase"/>
    <property type="match status" value="1"/>
</dbReference>
<evidence type="ECO:0000256" key="7">
    <source>
        <dbReference type="ARBA" id="ARBA00022741"/>
    </source>
</evidence>
<dbReference type="InterPro" id="IPR015273">
    <property type="entry name" value="Cys-tRNA-synt_Ia_DALR"/>
</dbReference>
<proteinExistence type="inferred from homology"/>
<evidence type="ECO:0000256" key="2">
    <source>
        <dbReference type="ARBA" id="ARBA00005594"/>
    </source>
</evidence>
<dbReference type="SUPFAM" id="SSF52374">
    <property type="entry name" value="Nucleotidylyl transferase"/>
    <property type="match status" value="1"/>
</dbReference>
<dbReference type="Gene3D" id="3.40.50.620">
    <property type="entry name" value="HUPs"/>
    <property type="match status" value="1"/>
</dbReference>
<evidence type="ECO:0000259" key="14">
    <source>
        <dbReference type="SMART" id="SM00840"/>
    </source>
</evidence>
<evidence type="ECO:0000256" key="12">
    <source>
        <dbReference type="ARBA" id="ARBA00047398"/>
    </source>
</evidence>
<dbReference type="InterPro" id="IPR032678">
    <property type="entry name" value="tRNA-synt_1_cat_dom"/>
</dbReference>
<evidence type="ECO:0000313" key="15">
    <source>
        <dbReference type="EMBL" id="HIU94725.1"/>
    </source>
</evidence>
<feature type="binding site" evidence="13">
    <location>
        <position position="268"/>
    </location>
    <ligand>
        <name>ATP</name>
        <dbReference type="ChEBI" id="CHEBI:30616"/>
    </ligand>
</feature>
<feature type="domain" description="Cysteinyl-tRNA synthetase class Ia DALR" evidence="14">
    <location>
        <begin position="351"/>
        <end position="414"/>
    </location>
</feature>